<organism evidence="2 3">
    <name type="scientific">Candidatus Taylorbacteria bacterium RIFCSPHIGHO2_02_FULL_45_35</name>
    <dbReference type="NCBI Taxonomy" id="1802311"/>
    <lineage>
        <taxon>Bacteria</taxon>
        <taxon>Candidatus Tayloriibacteriota</taxon>
    </lineage>
</organism>
<evidence type="ECO:0000313" key="2">
    <source>
        <dbReference type="EMBL" id="OHA27349.1"/>
    </source>
</evidence>
<name>A0A1G2MVS1_9BACT</name>
<protein>
    <recommendedName>
        <fullName evidence="4">Peptidoglycan binding-like domain-containing protein</fullName>
    </recommendedName>
</protein>
<dbReference type="AlphaFoldDB" id="A0A1G2MVS1"/>
<dbReference type="Gene3D" id="1.10.101.10">
    <property type="entry name" value="PGBD-like superfamily/PGBD"/>
    <property type="match status" value="1"/>
</dbReference>
<dbReference type="Proteomes" id="UP000177943">
    <property type="component" value="Unassembled WGS sequence"/>
</dbReference>
<gene>
    <name evidence="2" type="ORF">A3D56_03630</name>
</gene>
<feature type="region of interest" description="Disordered" evidence="1">
    <location>
        <begin position="128"/>
        <end position="155"/>
    </location>
</feature>
<proteinExistence type="predicted"/>
<dbReference type="EMBL" id="MHRP01000015">
    <property type="protein sequence ID" value="OHA27349.1"/>
    <property type="molecule type" value="Genomic_DNA"/>
</dbReference>
<reference evidence="2 3" key="1">
    <citation type="journal article" date="2016" name="Nat. Commun.">
        <title>Thousands of microbial genomes shed light on interconnected biogeochemical processes in an aquifer system.</title>
        <authorList>
            <person name="Anantharaman K."/>
            <person name="Brown C.T."/>
            <person name="Hug L.A."/>
            <person name="Sharon I."/>
            <person name="Castelle C.J."/>
            <person name="Probst A.J."/>
            <person name="Thomas B.C."/>
            <person name="Singh A."/>
            <person name="Wilkins M.J."/>
            <person name="Karaoz U."/>
            <person name="Brodie E.L."/>
            <person name="Williams K.H."/>
            <person name="Hubbard S.S."/>
            <person name="Banfield J.F."/>
        </authorList>
    </citation>
    <scope>NUCLEOTIDE SEQUENCE [LARGE SCALE GENOMIC DNA]</scope>
</reference>
<comment type="caution">
    <text evidence="2">The sequence shown here is derived from an EMBL/GenBank/DDBJ whole genome shotgun (WGS) entry which is preliminary data.</text>
</comment>
<sequence length="354" mass="38852">MSFSSNRFTTLLLLAFFSLFFLPRFASAETFYRNLKRGDSGQDVFALQKFLNQNSETRVAESGAGSLGNETEFFGEATKRAVVRLQEKYRSEVLFPAGLFYGTGFVGTLTRQKLNNLYAGSMNVTKGVSKAEENAPKPPPPPPPPLPDVSKPPVAMNNPNLENLDYFLSAVRSVGEKQGYTKEKLALIENQIRVEVATTTNLREKFMDDMKKTGQSAYLENSFPLLSGSPKNFFTDTFKKLKDVLSAILPEIPVANAAIGVPFGGQVIFPIYCTCSGNWMVGMRPFGPTYVVLLTHYLGAQAFLYHNAPFPISSYMLGTYIPGAGHCLFYIVFGCIDVPAEGATTPMLGSSLVL</sequence>
<dbReference type="SUPFAM" id="SSF47090">
    <property type="entry name" value="PGBD-like"/>
    <property type="match status" value="1"/>
</dbReference>
<evidence type="ECO:0000313" key="3">
    <source>
        <dbReference type="Proteomes" id="UP000177943"/>
    </source>
</evidence>
<accession>A0A1G2MVS1</accession>
<dbReference type="InterPro" id="IPR036365">
    <property type="entry name" value="PGBD-like_sf"/>
</dbReference>
<evidence type="ECO:0000256" key="1">
    <source>
        <dbReference type="SAM" id="MobiDB-lite"/>
    </source>
</evidence>
<evidence type="ECO:0008006" key="4">
    <source>
        <dbReference type="Google" id="ProtNLM"/>
    </source>
</evidence>
<dbReference type="InterPro" id="IPR036366">
    <property type="entry name" value="PGBDSf"/>
</dbReference>
<feature type="compositionally biased region" description="Pro residues" evidence="1">
    <location>
        <begin position="136"/>
        <end position="147"/>
    </location>
</feature>